<accession>A0A078MI60</accession>
<dbReference type="InterPro" id="IPR042171">
    <property type="entry name" value="Acyl-CoA_hotdog"/>
</dbReference>
<dbReference type="RefSeq" id="WP_044499171.1">
    <property type="nucleotide sequence ID" value="NZ_LK391969.1"/>
</dbReference>
<evidence type="ECO:0000259" key="2">
    <source>
        <dbReference type="Pfam" id="PF20789"/>
    </source>
</evidence>
<gene>
    <name evidence="3" type="ORF">BN1049_01520</name>
</gene>
<feature type="domain" description="Acyl-CoA thioesterase-like C-terminal" evidence="2">
    <location>
        <begin position="121"/>
        <end position="265"/>
    </location>
</feature>
<feature type="domain" description="Acyl-CoA thioesterase-like N-terminal HotDog" evidence="1">
    <location>
        <begin position="31"/>
        <end position="107"/>
    </location>
</feature>
<dbReference type="Pfam" id="PF20789">
    <property type="entry name" value="4HBT_3C"/>
    <property type="match status" value="1"/>
</dbReference>
<evidence type="ECO:0000259" key="1">
    <source>
        <dbReference type="Pfam" id="PF13622"/>
    </source>
</evidence>
<dbReference type="InterPro" id="IPR049449">
    <property type="entry name" value="TesB_ACOT8-like_N"/>
</dbReference>
<protein>
    <submittedName>
        <fullName evidence="3">Acyl-CoA thioesterase</fullName>
    </submittedName>
</protein>
<dbReference type="PATRIC" id="fig|1461581.3.peg.1498"/>
<reference evidence="3" key="1">
    <citation type="submission" date="2014-07" db="EMBL/GenBank/DDBJ databases">
        <authorList>
            <person name="Urmite Genomes Urmite Genomes"/>
        </authorList>
    </citation>
    <scope>NUCLEOTIDE SEQUENCE</scope>
    <source>
        <strain evidence="3">12M76_air</strain>
    </source>
</reference>
<dbReference type="EMBL" id="LK391969">
    <property type="protein sequence ID" value="CEF26587.1"/>
    <property type="molecule type" value="Genomic_DNA"/>
</dbReference>
<organism evidence="3">
    <name type="scientific">Pseudomonas saudimassiliensis</name>
    <dbReference type="NCBI Taxonomy" id="1461581"/>
    <lineage>
        <taxon>Bacteria</taxon>
        <taxon>Pseudomonadati</taxon>
        <taxon>Pseudomonadota</taxon>
        <taxon>Gammaproteobacteria</taxon>
        <taxon>Pseudomonadales</taxon>
        <taxon>Pseudomonadaceae</taxon>
        <taxon>Pseudomonas</taxon>
    </lineage>
</organism>
<dbReference type="SUPFAM" id="SSF54637">
    <property type="entry name" value="Thioesterase/thiol ester dehydrase-isomerase"/>
    <property type="match status" value="2"/>
</dbReference>
<dbReference type="Gene3D" id="2.40.160.210">
    <property type="entry name" value="Acyl-CoA thioesterase, double hotdog domain"/>
    <property type="match status" value="1"/>
</dbReference>
<dbReference type="AlphaFoldDB" id="A0A078MI60"/>
<dbReference type="InterPro" id="IPR029069">
    <property type="entry name" value="HotDog_dom_sf"/>
</dbReference>
<dbReference type="Pfam" id="PF13622">
    <property type="entry name" value="4HBT_3"/>
    <property type="match status" value="1"/>
</dbReference>
<sequence length="268" mass="29670">MSSPLFDQAIALNAVSSNLYRGQTSEAFQNMVGPFGGATAATLLNAVLLHPERLGDPVSLTVNFAGPVADGEFEIEATPLRTNRSTQHWLLLQKQNGEVVTSATAFFATRRDTLSEQQESAPPAPPAASLQRTDISIRNWFKHYDFRFVHGIPLMPRKTEENPATESLLWVRDYPERPLDYCSLTALGDVFAPRIFLLRNHFTPSGTVSMTHYFHATSDELAKVGTGFVLGRAQASRLHSSYADQVAHLWSEDGVLLLTSTQSVYFKE</sequence>
<dbReference type="EMBL" id="LM997413">
    <property type="protein sequence ID" value="CEA04391.1"/>
    <property type="molecule type" value="Genomic_DNA"/>
</dbReference>
<proteinExistence type="predicted"/>
<evidence type="ECO:0000313" key="3">
    <source>
        <dbReference type="EMBL" id="CEA04391.1"/>
    </source>
</evidence>
<name>A0A078MI60_9PSED</name>
<dbReference type="InterPro" id="IPR049450">
    <property type="entry name" value="ACOT8-like_C"/>
</dbReference>
<dbReference type="OrthoDB" id="4370297at2"/>